<protein>
    <recommendedName>
        <fullName evidence="1">VWFA domain-containing protein</fullName>
    </recommendedName>
</protein>
<name>A0A7G1G9S9_9BACT</name>
<dbReference type="Gene3D" id="3.40.50.410">
    <property type="entry name" value="von Willebrand factor, type A domain"/>
    <property type="match status" value="1"/>
</dbReference>
<dbReference type="InterPro" id="IPR036465">
    <property type="entry name" value="vWFA_dom_sf"/>
</dbReference>
<dbReference type="SUPFAM" id="SSF53300">
    <property type="entry name" value="vWA-like"/>
    <property type="match status" value="1"/>
</dbReference>
<reference evidence="2 3" key="1">
    <citation type="submission" date="2018-06" db="EMBL/GenBank/DDBJ databases">
        <title>Genome sequencing of Oceanotoga sp. sy52.</title>
        <authorList>
            <person name="Mori K."/>
        </authorList>
    </citation>
    <scope>NUCLEOTIDE SEQUENCE [LARGE SCALE GENOMIC DNA]</scope>
    <source>
        <strain evidence="3">sy52</strain>
    </source>
</reference>
<organism evidence="2 3">
    <name type="scientific">Tepiditoga spiralis</name>
    <dbReference type="NCBI Taxonomy" id="2108365"/>
    <lineage>
        <taxon>Bacteria</taxon>
        <taxon>Thermotogati</taxon>
        <taxon>Thermotogota</taxon>
        <taxon>Thermotogae</taxon>
        <taxon>Petrotogales</taxon>
        <taxon>Petrotogaceae</taxon>
        <taxon>Tepiditoga</taxon>
    </lineage>
</organism>
<evidence type="ECO:0000259" key="1">
    <source>
        <dbReference type="PROSITE" id="PS50234"/>
    </source>
</evidence>
<dbReference type="InterPro" id="IPR011392">
    <property type="entry name" value="Tellurite-R_TerY"/>
</dbReference>
<gene>
    <name evidence="2" type="ORF">OSSY52_18780</name>
</gene>
<dbReference type="RefSeq" id="WP_190614479.1">
    <property type="nucleotide sequence ID" value="NZ_AP018712.1"/>
</dbReference>
<dbReference type="PROSITE" id="PS50234">
    <property type="entry name" value="VWFA"/>
    <property type="match status" value="1"/>
</dbReference>
<evidence type="ECO:0000313" key="2">
    <source>
        <dbReference type="EMBL" id="BBE31737.1"/>
    </source>
</evidence>
<feature type="domain" description="VWFA" evidence="1">
    <location>
        <begin position="21"/>
        <end position="202"/>
    </location>
</feature>
<proteinExistence type="predicted"/>
<keyword evidence="3" id="KW-1185">Reference proteome</keyword>
<dbReference type="InterPro" id="IPR002035">
    <property type="entry name" value="VWF_A"/>
</dbReference>
<sequence>MNKNLLLKAEELVDNPNSRIPICLCLDVSSSMEGEPINELNEGIKLFYRNIYDDEIARAAAELAIVTFGGEAYFEKDFSSIDIQKIPILKTFGNTPLGEGVNLALNLLEKRKEKYKEKGIDYYQPWLVLMTDGMPNGDENELKKAIKRTQNMVNNKKLTIFPIAIGQYADIKVLNSLSPKRVPLKLKDLNFKKFFEWLSKSVSITSQSNPGDKIKLDVEEIKGWAEL</sequence>
<evidence type="ECO:0000313" key="3">
    <source>
        <dbReference type="Proteomes" id="UP000516361"/>
    </source>
</evidence>
<dbReference type="Proteomes" id="UP000516361">
    <property type="component" value="Chromosome"/>
</dbReference>
<accession>A0A7G1G9S9</accession>
<dbReference type="PIRSF" id="PIRSF020634">
    <property type="entry name" value="TerY_vWA"/>
    <property type="match status" value="1"/>
</dbReference>
<dbReference type="KEGG" id="ocy:OSSY52_18780"/>
<dbReference type="AlphaFoldDB" id="A0A7G1G9S9"/>
<dbReference type="EMBL" id="AP018712">
    <property type="protein sequence ID" value="BBE31737.1"/>
    <property type="molecule type" value="Genomic_DNA"/>
</dbReference>
<dbReference type="Pfam" id="PF00092">
    <property type="entry name" value="VWA"/>
    <property type="match status" value="1"/>
</dbReference>
<dbReference type="SMART" id="SM00327">
    <property type="entry name" value="VWA"/>
    <property type="match status" value="1"/>
</dbReference>
<dbReference type="InParanoid" id="A0A7G1G9S9"/>